<sequence>MAFNVQELAEPISEAMPTGEDVRSGVRVDLYYRLKDARSAARAEERNIDPGEAFRLSPAWSDVRSIATEILQSISKDIEVLCWLCEAELRLEGFRGLKRCFELGSRLVAEHFPALHSIDGDGIEDKVSPFAGLNGVGGEGTLIQPLRLSPLVPDASFFRHTLWDYQTGQRPGEAERLKTLQDEVHAVGPAAMRAHLDAVTGCLSAFAELTAALDAACGPEAPASSNIRAVLEEVRLAILNLSGLRPDEAVGDTIVAAAGATSVAPVPVDGAAPGAAVRPGPIRTREEAFERLTEVARYFRAAEPQSPMADAIETVVARGRLDFSKLLAELVEDEHTRRNILIAAGIRPESGGM</sequence>
<dbReference type="InterPro" id="IPR017740">
    <property type="entry name" value="TssA-like"/>
</dbReference>
<dbReference type="Proteomes" id="UP000198793">
    <property type="component" value="Unassembled WGS sequence"/>
</dbReference>
<dbReference type="RefSeq" id="WP_244519759.1">
    <property type="nucleotide sequence ID" value="NZ_FNIT01000017.1"/>
</dbReference>
<gene>
    <name evidence="2" type="ORF">SAMN05192530_11720</name>
</gene>
<name>A0A1H0N4L9_9HYPH</name>
<dbReference type="NCBIfam" id="TIGR03363">
    <property type="entry name" value="VI_chp_8"/>
    <property type="match status" value="1"/>
</dbReference>
<dbReference type="EMBL" id="FNIT01000017">
    <property type="protein sequence ID" value="SDO87435.1"/>
    <property type="molecule type" value="Genomic_DNA"/>
</dbReference>
<organism evidence="2 3">
    <name type="scientific">Aureimonas jatrophae</name>
    <dbReference type="NCBI Taxonomy" id="1166073"/>
    <lineage>
        <taxon>Bacteria</taxon>
        <taxon>Pseudomonadati</taxon>
        <taxon>Pseudomonadota</taxon>
        <taxon>Alphaproteobacteria</taxon>
        <taxon>Hyphomicrobiales</taxon>
        <taxon>Aurantimonadaceae</taxon>
        <taxon>Aureimonas</taxon>
    </lineage>
</organism>
<protein>
    <submittedName>
        <fullName evidence="2">Type VI secretion system protein ImpA</fullName>
    </submittedName>
</protein>
<dbReference type="Pfam" id="PF06812">
    <property type="entry name" value="ImpA_N"/>
    <property type="match status" value="1"/>
</dbReference>
<reference evidence="2 3" key="1">
    <citation type="submission" date="2016-10" db="EMBL/GenBank/DDBJ databases">
        <authorList>
            <person name="de Groot N.N."/>
        </authorList>
    </citation>
    <scope>NUCLEOTIDE SEQUENCE [LARGE SCALE GENOMIC DNA]</scope>
    <source>
        <strain evidence="3">L7-484,KACC 16230,DSM 25025</strain>
    </source>
</reference>
<keyword evidence="3" id="KW-1185">Reference proteome</keyword>
<dbReference type="STRING" id="1166073.SAMN05192530_11720"/>
<evidence type="ECO:0000259" key="1">
    <source>
        <dbReference type="Pfam" id="PF06812"/>
    </source>
</evidence>
<dbReference type="InterPro" id="IPR010657">
    <property type="entry name" value="ImpA_N"/>
</dbReference>
<dbReference type="PANTHER" id="PTHR37951">
    <property type="entry name" value="CYTOPLASMIC PROTEIN-RELATED"/>
    <property type="match status" value="1"/>
</dbReference>
<dbReference type="AlphaFoldDB" id="A0A1H0N4L9"/>
<feature type="domain" description="ImpA N-terminal" evidence="1">
    <location>
        <begin position="10"/>
        <end position="134"/>
    </location>
</feature>
<dbReference type="PANTHER" id="PTHR37951:SF1">
    <property type="entry name" value="TYPE VI SECRETION SYSTEM COMPONENT TSSA1"/>
    <property type="match status" value="1"/>
</dbReference>
<proteinExistence type="predicted"/>
<evidence type="ECO:0000313" key="2">
    <source>
        <dbReference type="EMBL" id="SDO87435.1"/>
    </source>
</evidence>
<accession>A0A1H0N4L9</accession>
<evidence type="ECO:0000313" key="3">
    <source>
        <dbReference type="Proteomes" id="UP000198793"/>
    </source>
</evidence>